<reference evidence="3 4" key="1">
    <citation type="submission" date="2019-04" db="EMBL/GenBank/DDBJ databases">
        <authorList>
            <person name="Van Vliet M D."/>
        </authorList>
    </citation>
    <scope>NUCLEOTIDE SEQUENCE [LARGE SCALE GENOMIC DNA]</scope>
    <source>
        <strain evidence="3 4">F21</strain>
    </source>
</reference>
<feature type="binding site" evidence="2">
    <location>
        <position position="185"/>
    </location>
    <ligand>
        <name>substrate</name>
    </ligand>
</feature>
<feature type="binding site" evidence="2">
    <location>
        <position position="17"/>
    </location>
    <ligand>
        <name>Mg(2+)</name>
        <dbReference type="ChEBI" id="CHEBI:18420"/>
    </ligand>
</feature>
<organism evidence="3 4">
    <name type="scientific">Pontiella sulfatireligans</name>
    <dbReference type="NCBI Taxonomy" id="2750658"/>
    <lineage>
        <taxon>Bacteria</taxon>
        <taxon>Pseudomonadati</taxon>
        <taxon>Kiritimatiellota</taxon>
        <taxon>Kiritimatiellia</taxon>
        <taxon>Kiritimatiellales</taxon>
        <taxon>Pontiellaceae</taxon>
        <taxon>Pontiella</taxon>
    </lineage>
</organism>
<dbReference type="GO" id="GO:0000287">
    <property type="term" value="F:magnesium ion binding"/>
    <property type="evidence" value="ECO:0007669"/>
    <property type="project" value="UniProtKB-UniRule"/>
</dbReference>
<dbReference type="CDD" id="cd00475">
    <property type="entry name" value="Cis_IPPS"/>
    <property type="match status" value="1"/>
</dbReference>
<feature type="binding site" evidence="2">
    <location>
        <position position="30"/>
    </location>
    <ligand>
        <name>substrate</name>
    </ligand>
</feature>
<comment type="function">
    <text evidence="2">Catalyzes the condensation of isopentenyl diphosphate (IPP) with allylic pyrophosphates generating different type of terpenoids.</text>
</comment>
<name>A0A6C2UR97_9BACT</name>
<evidence type="ECO:0000256" key="1">
    <source>
        <dbReference type="ARBA" id="ARBA00022679"/>
    </source>
</evidence>
<dbReference type="GO" id="GO:0005829">
    <property type="term" value="C:cytosol"/>
    <property type="evidence" value="ECO:0007669"/>
    <property type="project" value="TreeGrafter"/>
</dbReference>
<dbReference type="InterPro" id="IPR036424">
    <property type="entry name" value="UPP_synth-like_sf"/>
</dbReference>
<dbReference type="Gene3D" id="3.40.1180.10">
    <property type="entry name" value="Decaprenyl diphosphate synthase-like"/>
    <property type="match status" value="1"/>
</dbReference>
<evidence type="ECO:0000256" key="2">
    <source>
        <dbReference type="HAMAP-Rule" id="MF_01139"/>
    </source>
</evidence>
<dbReference type="PROSITE" id="PS01066">
    <property type="entry name" value="UPP_SYNTHASE"/>
    <property type="match status" value="1"/>
</dbReference>
<feature type="binding site" evidence="2">
    <location>
        <position position="68"/>
    </location>
    <ligand>
        <name>substrate</name>
    </ligand>
</feature>
<dbReference type="AlphaFoldDB" id="A0A6C2UR97"/>
<dbReference type="HAMAP" id="MF_01139">
    <property type="entry name" value="ISPT"/>
    <property type="match status" value="1"/>
</dbReference>
<keyword evidence="2" id="KW-0460">Magnesium</keyword>
<dbReference type="EC" id="2.5.1.-" evidence="2"/>
<protein>
    <recommendedName>
        <fullName evidence="2">Isoprenyl transferase</fullName>
        <ecNumber evidence="2">2.5.1.-</ecNumber>
    </recommendedName>
</protein>
<proteinExistence type="inferred from homology"/>
<sequence length="239" mass="27596">MTKSFDKVPKHVALIMDGNGRWAQERGLSRIEGHKEGAQSVRAVLRAAAQAGVEYITVYAFSTENWKRPPKEVEGLMKLLVGSLNSYEQELHDNHIRLRVMGQFERLPLPVRMRLQKTIDATAHYTDHTFIIALSYGSRTEIADAAKQIAEKVKAGELDPKKINEQTLANHLYLPDVPDPELMIRTSGELRLSNFLLWQISYSEFYITETYWPDFREEQFFQALEAFNHRDRRYGGVKK</sequence>
<feature type="binding site" evidence="2">
    <location>
        <begin position="191"/>
        <end position="193"/>
    </location>
    <ligand>
        <name>substrate</name>
    </ligand>
</feature>
<dbReference type="EMBL" id="CAAHFH010000002">
    <property type="protein sequence ID" value="VGO22768.1"/>
    <property type="molecule type" value="Genomic_DNA"/>
</dbReference>
<gene>
    <name evidence="3" type="primary">uppS</name>
    <name evidence="3" type="ORF">SCARR_04864</name>
</gene>
<comment type="similarity">
    <text evidence="2">Belongs to the UPP synthase family.</text>
</comment>
<feature type="binding site" evidence="2">
    <location>
        <position position="22"/>
    </location>
    <ligand>
        <name>substrate</name>
    </ligand>
</feature>
<dbReference type="GO" id="GO:0030145">
    <property type="term" value="F:manganese ion binding"/>
    <property type="evidence" value="ECO:0007669"/>
    <property type="project" value="TreeGrafter"/>
</dbReference>
<dbReference type="SUPFAM" id="SSF64005">
    <property type="entry name" value="Undecaprenyl diphosphate synthase"/>
    <property type="match status" value="1"/>
</dbReference>
<dbReference type="GO" id="GO:0016094">
    <property type="term" value="P:polyprenol biosynthetic process"/>
    <property type="evidence" value="ECO:0007669"/>
    <property type="project" value="TreeGrafter"/>
</dbReference>
<dbReference type="GO" id="GO:0008834">
    <property type="term" value="F:ditrans,polycis-undecaprenyl-diphosphate synthase [(2E,6E)-farnesyl-diphosphate specific] activity"/>
    <property type="evidence" value="ECO:0007669"/>
    <property type="project" value="TreeGrafter"/>
</dbReference>
<dbReference type="InterPro" id="IPR001441">
    <property type="entry name" value="UPP_synth-like"/>
</dbReference>
<dbReference type="Pfam" id="PF01255">
    <property type="entry name" value="Prenyltransf"/>
    <property type="match status" value="1"/>
</dbReference>
<dbReference type="PANTHER" id="PTHR10291:SF0">
    <property type="entry name" value="DEHYDRODOLICHYL DIPHOSPHATE SYNTHASE 2"/>
    <property type="match status" value="1"/>
</dbReference>
<accession>A0A6C2UR97</accession>
<dbReference type="PANTHER" id="PTHR10291">
    <property type="entry name" value="DEHYDRODOLICHYL DIPHOSPHATE SYNTHASE FAMILY MEMBER"/>
    <property type="match status" value="1"/>
</dbReference>
<feature type="binding site" evidence="2">
    <location>
        <position position="204"/>
    </location>
    <ligand>
        <name>Mg(2+)</name>
        <dbReference type="ChEBI" id="CHEBI:18420"/>
    </ligand>
</feature>
<evidence type="ECO:0000313" key="4">
    <source>
        <dbReference type="Proteomes" id="UP000346198"/>
    </source>
</evidence>
<keyword evidence="2" id="KW-0479">Metal-binding</keyword>
<keyword evidence="1 2" id="KW-0808">Transferase</keyword>
<feature type="binding site" evidence="2">
    <location>
        <begin position="62"/>
        <end position="64"/>
    </location>
    <ligand>
        <name>substrate</name>
    </ligand>
</feature>
<feature type="active site" evidence="2">
    <location>
        <position position="17"/>
    </location>
</feature>
<feature type="active site" description="Proton acceptor" evidence="2">
    <location>
        <position position="65"/>
    </location>
</feature>
<feature type="binding site" evidence="2">
    <location>
        <position position="66"/>
    </location>
    <ligand>
        <name>substrate</name>
    </ligand>
</feature>
<keyword evidence="4" id="KW-1185">Reference proteome</keyword>
<feature type="binding site" evidence="2">
    <location>
        <begin position="18"/>
        <end position="21"/>
    </location>
    <ligand>
        <name>substrate</name>
    </ligand>
</feature>
<feature type="binding site" evidence="2">
    <location>
        <position position="34"/>
    </location>
    <ligand>
        <name>substrate</name>
    </ligand>
</feature>
<dbReference type="InterPro" id="IPR018520">
    <property type="entry name" value="UPP_synth-like_CS"/>
</dbReference>
<evidence type="ECO:0000313" key="3">
    <source>
        <dbReference type="EMBL" id="VGO22768.1"/>
    </source>
</evidence>
<dbReference type="FunFam" id="3.40.1180.10:FF:000001">
    <property type="entry name" value="(2E,6E)-farnesyl-diphosphate-specific ditrans,polycis-undecaprenyl-diphosphate synthase"/>
    <property type="match status" value="1"/>
</dbReference>
<dbReference type="Proteomes" id="UP000346198">
    <property type="component" value="Unassembled WGS sequence"/>
</dbReference>
<comment type="cofactor">
    <cofactor evidence="2">
        <name>Mg(2+)</name>
        <dbReference type="ChEBI" id="CHEBI:18420"/>
    </cofactor>
    <text evidence="2">Binds 2 magnesium ions per subunit.</text>
</comment>
<dbReference type="NCBIfam" id="TIGR00055">
    <property type="entry name" value="uppS"/>
    <property type="match status" value="1"/>
</dbReference>
<dbReference type="NCBIfam" id="NF011405">
    <property type="entry name" value="PRK14830.1"/>
    <property type="match status" value="1"/>
</dbReference>
<comment type="subunit">
    <text evidence="2">Homodimer.</text>
</comment>
<dbReference type="RefSeq" id="WP_136064388.1">
    <property type="nucleotide sequence ID" value="NZ_CAAHFH010000002.1"/>
</dbReference>